<reference evidence="2 3" key="1">
    <citation type="submission" date="2018-10" db="EMBL/GenBank/DDBJ databases">
        <authorList>
            <person name="Zhang X."/>
        </authorList>
    </citation>
    <scope>NUCLEOTIDE SEQUENCE [LARGE SCALE GENOMIC DNA]</scope>
    <source>
        <strain evidence="2 3">SK-G1</strain>
    </source>
</reference>
<evidence type="ECO:0000313" key="2">
    <source>
        <dbReference type="EMBL" id="AYO30800.1"/>
    </source>
</evidence>
<dbReference type="InterPro" id="IPR036361">
    <property type="entry name" value="SAP_dom_sf"/>
</dbReference>
<organism evidence="2 3">
    <name type="scientific">Biomaibacter acetigenes</name>
    <dbReference type="NCBI Taxonomy" id="2316383"/>
    <lineage>
        <taxon>Bacteria</taxon>
        <taxon>Bacillati</taxon>
        <taxon>Bacillota</taxon>
        <taxon>Clostridia</taxon>
        <taxon>Thermosediminibacterales</taxon>
        <taxon>Tepidanaerobacteraceae</taxon>
        <taxon>Biomaibacter</taxon>
    </lineage>
</organism>
<gene>
    <name evidence="2" type="ORF">D2962_09430</name>
</gene>
<accession>A0A3G2R5S4</accession>
<dbReference type="AlphaFoldDB" id="A0A3G2R5S4"/>
<proteinExistence type="predicted"/>
<dbReference type="Gene3D" id="1.10.720.30">
    <property type="entry name" value="SAP domain"/>
    <property type="match status" value="1"/>
</dbReference>
<evidence type="ECO:0000259" key="1">
    <source>
        <dbReference type="PROSITE" id="PS50800"/>
    </source>
</evidence>
<evidence type="ECO:0000313" key="3">
    <source>
        <dbReference type="Proteomes" id="UP000280960"/>
    </source>
</evidence>
<dbReference type="SUPFAM" id="SSF68906">
    <property type="entry name" value="SAP domain"/>
    <property type="match status" value="1"/>
</dbReference>
<dbReference type="SMART" id="SM00513">
    <property type="entry name" value="SAP"/>
    <property type="match status" value="1"/>
</dbReference>
<dbReference type="EMBL" id="CP033169">
    <property type="protein sequence ID" value="AYO30800.1"/>
    <property type="molecule type" value="Genomic_DNA"/>
</dbReference>
<keyword evidence="3" id="KW-1185">Reference proteome</keyword>
<dbReference type="InterPro" id="IPR003034">
    <property type="entry name" value="SAP_dom"/>
</dbReference>
<protein>
    <recommendedName>
        <fullName evidence="1">SAP domain-containing protein</fullName>
    </recommendedName>
</protein>
<dbReference type="Proteomes" id="UP000280960">
    <property type="component" value="Chromosome"/>
</dbReference>
<dbReference type="Pfam" id="PF02037">
    <property type="entry name" value="SAP"/>
    <property type="match status" value="1"/>
</dbReference>
<feature type="domain" description="SAP" evidence="1">
    <location>
        <begin position="96"/>
        <end position="130"/>
    </location>
</feature>
<name>A0A3G2R5S4_9FIRM</name>
<dbReference type="PROSITE" id="PS50800">
    <property type="entry name" value="SAP"/>
    <property type="match status" value="1"/>
</dbReference>
<dbReference type="KEGG" id="bacg:D2962_09430"/>
<sequence length="384" mass="45096">MFEDDVLIMSILDFFKNMVNTSSKSKINTNRQNKREIKSIHDFSNAEIELLKYMDNKPLTFDIPAYWNEKVNDPKQFIELCISKKYVNDQNIEGSLMRLTIAELKKILDMYGLPKKGKKGDLVKTIKENLSLEQIKKYPDFKLYYSLSDELRTRIDNYLKEKEENFNKMFDDIVKFIKEGNIDAAIERYFNYERSLVFVPSSGPFFSEQQKRSFDIAFNELSYSDVVNTEEYINILKAVIIACMITGIDYMRKNIVVDYINNNTNEIFNCPKLKEYLMDTYNYLGDEFFAIDKNNPAAEAMLKIYIHTKSSEAMNKAVYYEVVESDDPYIIGIEILPPNNPDDMCKICKRKKKIYKKSEFDKLPKIPAHYGCRCSYLKKYKPLG</sequence>